<evidence type="ECO:0000313" key="6">
    <source>
        <dbReference type="RefSeq" id="XP_018497191.1"/>
    </source>
</evidence>
<feature type="chain" id="PRO_5042512446" evidence="4">
    <location>
        <begin position="19"/>
        <end position="698"/>
    </location>
</feature>
<evidence type="ECO:0000256" key="3">
    <source>
        <dbReference type="SAM" id="MobiDB-lite"/>
    </source>
</evidence>
<dbReference type="InterPro" id="IPR000618">
    <property type="entry name" value="Insect_cuticle"/>
</dbReference>
<protein>
    <submittedName>
        <fullName evidence="6">Calphotin-like</fullName>
    </submittedName>
</protein>
<gene>
    <name evidence="6" type="primary">LOC108865041</name>
</gene>
<feature type="region of interest" description="Disordered" evidence="3">
    <location>
        <begin position="526"/>
        <end position="553"/>
    </location>
</feature>
<keyword evidence="4" id="KW-0732">Signal</keyword>
<feature type="signal peptide" evidence="4">
    <location>
        <begin position="1"/>
        <end position="18"/>
    </location>
</feature>
<name>A0AAJ7L8I6_9ACAR</name>
<dbReference type="AlphaFoldDB" id="A0AAJ7L8I6"/>
<dbReference type="Pfam" id="PF00379">
    <property type="entry name" value="Chitin_bind_4"/>
    <property type="match status" value="1"/>
</dbReference>
<dbReference type="PROSITE" id="PS51155">
    <property type="entry name" value="CHIT_BIND_RR_2"/>
    <property type="match status" value="1"/>
</dbReference>
<dbReference type="GO" id="GO:0042302">
    <property type="term" value="F:structural constituent of cuticle"/>
    <property type="evidence" value="ECO:0007669"/>
    <property type="project" value="UniProtKB-UniRule"/>
</dbReference>
<dbReference type="GeneID" id="108865041"/>
<dbReference type="PROSITE" id="PS00233">
    <property type="entry name" value="CHIT_BIND_RR_1"/>
    <property type="match status" value="1"/>
</dbReference>
<feature type="region of interest" description="Disordered" evidence="3">
    <location>
        <begin position="354"/>
        <end position="408"/>
    </location>
</feature>
<accession>A0AAJ7L8I6</accession>
<evidence type="ECO:0000256" key="4">
    <source>
        <dbReference type="SAM" id="SignalP"/>
    </source>
</evidence>
<sequence length="698" mass="70783">MWRKLLCFSAVLVSTASAGLLRSTGTSRTHRADDGLGNYQFGYDEVHSTGGSFRREAGNAVGAKVGSYGLRDIDGRYRIVNYVADAAGFRAQVSTNEPGTAPSLTGAASYNVAPVSRLASVASPIYGVRVASLAAPAVAPAAAFSAPVYSAPARLAAPITYGARVPVAPRIAYAAPAAIRTTAAAPIASYAAPATAYAAPVAKIAALAPGYATRIAAPAVQTYAPITSYAAPLNRVAAPIASLAAPTISYAAPATRYAVPAPRYAAPVTNVPIGTYAAPLLASYAAPVAAYAIPVGGVPSRDAGTVAGGLYSAPPANSNGTADQLAAAPARPEITLMESVAPAAAAPAGNNARLFSQDAAPPSENNVAPSQYPPSSAPQSGVSDRGVPPPMSIDANARSAPASTDENNSMGMVAARTPSAYATPPNFFFRGVNFTAPQFSSPSAPAVAPFLFNTRFDSARIAPVSDAPVTPVPAFVSTARSTPAASEAPAARPAVAGTAFNAPFPFTYSFPESNIAMSQQRTTPAPVVSDVVPTTPAARPTAPSASVRSSAPSTSAVNAAFPAGTYAGPVADSPANGTDSTRAPAAAPAAATTADPPAAFFSSRGVPFDQQQIAFASQRLRAPVYAPVAAHRLVYATAPAPIVHSQYAVYAPLAHYSVGNAPGSSILTITYYPHMRNLHMTTSVERVLAPIKSLFDKT</sequence>
<dbReference type="InterPro" id="IPR031311">
    <property type="entry name" value="CHIT_BIND_RR_consensus"/>
</dbReference>
<dbReference type="RefSeq" id="XP_018497191.1">
    <property type="nucleotide sequence ID" value="XM_018641675.1"/>
</dbReference>
<evidence type="ECO:0000256" key="2">
    <source>
        <dbReference type="PROSITE-ProRule" id="PRU00497"/>
    </source>
</evidence>
<organism evidence="5 6">
    <name type="scientific">Galendromus occidentalis</name>
    <name type="common">western predatory mite</name>
    <dbReference type="NCBI Taxonomy" id="34638"/>
    <lineage>
        <taxon>Eukaryota</taxon>
        <taxon>Metazoa</taxon>
        <taxon>Ecdysozoa</taxon>
        <taxon>Arthropoda</taxon>
        <taxon>Chelicerata</taxon>
        <taxon>Arachnida</taxon>
        <taxon>Acari</taxon>
        <taxon>Parasitiformes</taxon>
        <taxon>Mesostigmata</taxon>
        <taxon>Gamasina</taxon>
        <taxon>Phytoseioidea</taxon>
        <taxon>Phytoseiidae</taxon>
        <taxon>Typhlodrominae</taxon>
        <taxon>Galendromus</taxon>
    </lineage>
</organism>
<dbReference type="Proteomes" id="UP000694867">
    <property type="component" value="Unplaced"/>
</dbReference>
<dbReference type="KEGG" id="goe:108865041"/>
<feature type="compositionally biased region" description="Low complexity" evidence="3">
    <location>
        <begin position="531"/>
        <end position="553"/>
    </location>
</feature>
<proteinExistence type="predicted"/>
<reference evidence="6" key="1">
    <citation type="submission" date="2025-08" db="UniProtKB">
        <authorList>
            <consortium name="RefSeq"/>
        </authorList>
    </citation>
    <scope>IDENTIFICATION</scope>
</reference>
<evidence type="ECO:0000256" key="1">
    <source>
        <dbReference type="ARBA" id="ARBA00022460"/>
    </source>
</evidence>
<evidence type="ECO:0000313" key="5">
    <source>
        <dbReference type="Proteomes" id="UP000694867"/>
    </source>
</evidence>
<keyword evidence="1 2" id="KW-0193">Cuticle</keyword>
<keyword evidence="5" id="KW-1185">Reference proteome</keyword>